<evidence type="ECO:0000313" key="2">
    <source>
        <dbReference type="Proteomes" id="UP000559010"/>
    </source>
</evidence>
<accession>A0A848J4Z1</accession>
<dbReference type="Proteomes" id="UP000559010">
    <property type="component" value="Unassembled WGS sequence"/>
</dbReference>
<evidence type="ECO:0000313" key="1">
    <source>
        <dbReference type="EMBL" id="NMM50338.1"/>
    </source>
</evidence>
<dbReference type="EMBL" id="JABBNU010000012">
    <property type="protein sequence ID" value="NMM50338.1"/>
    <property type="molecule type" value="Genomic_DNA"/>
</dbReference>
<reference evidence="1 2" key="1">
    <citation type="submission" date="2020-04" db="EMBL/GenBank/DDBJ databases">
        <title>Flammeovirgaceae bacterium KN852 isolated from deep sea.</title>
        <authorList>
            <person name="Zhang D.-C."/>
        </authorList>
    </citation>
    <scope>NUCLEOTIDE SEQUENCE [LARGE SCALE GENOMIC DNA]</scope>
    <source>
        <strain evidence="1 2">KN852</strain>
    </source>
</reference>
<proteinExistence type="predicted"/>
<keyword evidence="2" id="KW-1185">Reference proteome</keyword>
<organism evidence="1 2">
    <name type="scientific">Marinigracilibium pacificum</name>
    <dbReference type="NCBI Taxonomy" id="2729599"/>
    <lineage>
        <taxon>Bacteria</taxon>
        <taxon>Pseudomonadati</taxon>
        <taxon>Bacteroidota</taxon>
        <taxon>Cytophagia</taxon>
        <taxon>Cytophagales</taxon>
        <taxon>Flammeovirgaceae</taxon>
        <taxon>Marinigracilibium</taxon>
    </lineage>
</organism>
<dbReference type="RefSeq" id="WP_169684702.1">
    <property type="nucleotide sequence ID" value="NZ_JABBNU010000012.1"/>
</dbReference>
<comment type="caution">
    <text evidence="1">The sequence shown here is derived from an EMBL/GenBank/DDBJ whole genome shotgun (WGS) entry which is preliminary data.</text>
</comment>
<gene>
    <name evidence="1" type="ORF">HH304_18155</name>
</gene>
<protein>
    <submittedName>
        <fullName evidence="1">Uncharacterized protein</fullName>
    </submittedName>
</protein>
<dbReference type="AlphaFoldDB" id="A0A848J4Z1"/>
<name>A0A848J4Z1_9BACT</name>
<sequence length="202" mass="23431">MSDCITLCKGCHAQAHGITPPSSGWHLLAVENLLHPEGTCERPGCGHAIQYEHHIYHPAWGHMIVGSQCVEYLTDDDVNFVHRLRKYSEKVSKYIHKECKPFMDDNDDILFYYITIGSQKHRVEIRINGENEYQYQLFKKRKSPLYTELYGPPTTHDPSRPFLVMGKSFIQVKEMAVTHLLNKIQDDPLDKKVYAELFRALQ</sequence>